<dbReference type="GO" id="GO:0006753">
    <property type="term" value="P:nucleoside phosphate metabolic process"/>
    <property type="evidence" value="ECO:0007669"/>
    <property type="project" value="TreeGrafter"/>
</dbReference>
<reference evidence="4" key="1">
    <citation type="submission" date="2018-05" db="EMBL/GenBank/DDBJ databases">
        <authorList>
            <person name="Lanie J.A."/>
            <person name="Ng W.-L."/>
            <person name="Kazmierczak K.M."/>
            <person name="Andrzejewski T.M."/>
            <person name="Davidsen T.M."/>
            <person name="Wayne K.J."/>
            <person name="Tettelin H."/>
            <person name="Glass J.I."/>
            <person name="Rusch D."/>
            <person name="Podicherti R."/>
            <person name="Tsui H.-C.T."/>
            <person name="Winkler M.E."/>
        </authorList>
    </citation>
    <scope>NUCLEOTIDE SEQUENCE</scope>
</reference>
<evidence type="ECO:0000256" key="2">
    <source>
        <dbReference type="ARBA" id="ARBA00022801"/>
    </source>
</evidence>
<dbReference type="InterPro" id="IPR015797">
    <property type="entry name" value="NUDIX_hydrolase-like_dom_sf"/>
</dbReference>
<keyword evidence="2" id="KW-0378">Hydrolase</keyword>
<accession>A0A381SNZ2</accession>
<dbReference type="AlphaFoldDB" id="A0A381SNZ2"/>
<protein>
    <recommendedName>
        <fullName evidence="3">Nudix hydrolase domain-containing protein</fullName>
    </recommendedName>
</protein>
<organism evidence="4">
    <name type="scientific">marine metagenome</name>
    <dbReference type="NCBI Taxonomy" id="408172"/>
    <lineage>
        <taxon>unclassified sequences</taxon>
        <taxon>metagenomes</taxon>
        <taxon>ecological metagenomes</taxon>
    </lineage>
</organism>
<dbReference type="PRINTS" id="PR00502">
    <property type="entry name" value="NUDIXFAMILY"/>
</dbReference>
<dbReference type="PROSITE" id="PS51462">
    <property type="entry name" value="NUDIX"/>
    <property type="match status" value="1"/>
</dbReference>
<dbReference type="PROSITE" id="PS00893">
    <property type="entry name" value="NUDIX_BOX"/>
    <property type="match status" value="1"/>
</dbReference>
<gene>
    <name evidence="4" type="ORF">METZ01_LOCUS55857</name>
</gene>
<dbReference type="InterPro" id="IPR020476">
    <property type="entry name" value="Nudix_hydrolase"/>
</dbReference>
<dbReference type="GO" id="GO:0019693">
    <property type="term" value="P:ribose phosphate metabolic process"/>
    <property type="evidence" value="ECO:0007669"/>
    <property type="project" value="TreeGrafter"/>
</dbReference>
<dbReference type="InterPro" id="IPR020084">
    <property type="entry name" value="NUDIX_hydrolase_CS"/>
</dbReference>
<dbReference type="SUPFAM" id="SSF55811">
    <property type="entry name" value="Nudix"/>
    <property type="match status" value="1"/>
</dbReference>
<dbReference type="InterPro" id="IPR000086">
    <property type="entry name" value="NUDIX_hydrolase_dom"/>
</dbReference>
<dbReference type="GO" id="GO:0016462">
    <property type="term" value="F:pyrophosphatase activity"/>
    <property type="evidence" value="ECO:0007669"/>
    <property type="project" value="UniProtKB-ARBA"/>
</dbReference>
<dbReference type="GO" id="GO:0005829">
    <property type="term" value="C:cytosol"/>
    <property type="evidence" value="ECO:0007669"/>
    <property type="project" value="TreeGrafter"/>
</dbReference>
<evidence type="ECO:0000259" key="3">
    <source>
        <dbReference type="PROSITE" id="PS51462"/>
    </source>
</evidence>
<evidence type="ECO:0000256" key="1">
    <source>
        <dbReference type="ARBA" id="ARBA00001946"/>
    </source>
</evidence>
<name>A0A381SNZ2_9ZZZZ</name>
<dbReference type="CDD" id="cd03424">
    <property type="entry name" value="NUDIX_ADPRase_Nudt5_UGPPase_Nudt14"/>
    <property type="match status" value="1"/>
</dbReference>
<dbReference type="Pfam" id="PF00293">
    <property type="entry name" value="NUDIX"/>
    <property type="match status" value="1"/>
</dbReference>
<comment type="cofactor">
    <cofactor evidence="1">
        <name>Mg(2+)</name>
        <dbReference type="ChEBI" id="CHEBI:18420"/>
    </cofactor>
</comment>
<dbReference type="PANTHER" id="PTHR11839:SF18">
    <property type="entry name" value="NUDIX HYDROLASE DOMAIN-CONTAINING PROTEIN"/>
    <property type="match status" value="1"/>
</dbReference>
<feature type="domain" description="Nudix hydrolase" evidence="3">
    <location>
        <begin position="1"/>
        <end position="121"/>
    </location>
</feature>
<dbReference type="EMBL" id="UINC01003063">
    <property type="protein sequence ID" value="SVA03003.1"/>
    <property type="molecule type" value="Genomic_DNA"/>
</dbReference>
<evidence type="ECO:0000313" key="4">
    <source>
        <dbReference type="EMBL" id="SVA03003.1"/>
    </source>
</evidence>
<dbReference type="PANTHER" id="PTHR11839">
    <property type="entry name" value="UDP/ADP-SUGAR PYROPHOSPHATASE"/>
    <property type="match status" value="1"/>
</dbReference>
<dbReference type="Gene3D" id="3.90.79.10">
    <property type="entry name" value="Nucleoside Triphosphate Pyrophosphohydrolase"/>
    <property type="match status" value="1"/>
</dbReference>
<sequence length="130" mass="14840">MALDQKNRVCLLRQYRHSIGKWIWELPAGVIEKGEQPIATAKRELREEAGLEADEWQPLFSILPTPGFCNEELFLYQARHLTAVGTTPNADEQIEVHWKPLEEVLKMAADGRIRDAKTIAALFRATHFST</sequence>
<proteinExistence type="predicted"/>